<keyword evidence="1" id="KW-1133">Transmembrane helix</keyword>
<evidence type="ECO:0000313" key="2">
    <source>
        <dbReference type="EMBL" id="WBO20887.1"/>
    </source>
</evidence>
<organism evidence="2 3">
    <name type="scientific">Sphingomonas abietis</name>
    <dbReference type="NCBI Taxonomy" id="3012344"/>
    <lineage>
        <taxon>Bacteria</taxon>
        <taxon>Pseudomonadati</taxon>
        <taxon>Pseudomonadota</taxon>
        <taxon>Alphaproteobacteria</taxon>
        <taxon>Sphingomonadales</taxon>
        <taxon>Sphingomonadaceae</taxon>
        <taxon>Sphingomonas</taxon>
    </lineage>
</organism>
<dbReference type="EMBL" id="CP115174">
    <property type="protein sequence ID" value="WBO20887.1"/>
    <property type="molecule type" value="Genomic_DNA"/>
</dbReference>
<dbReference type="Proteomes" id="UP001210865">
    <property type="component" value="Chromosome"/>
</dbReference>
<keyword evidence="3" id="KW-1185">Reference proteome</keyword>
<feature type="transmembrane region" description="Helical" evidence="1">
    <location>
        <begin position="12"/>
        <end position="33"/>
    </location>
</feature>
<accession>A0ABY7NJW5</accession>
<dbReference type="RefSeq" id="WP_270075537.1">
    <property type="nucleotide sequence ID" value="NZ_CP115174.1"/>
</dbReference>
<gene>
    <name evidence="2" type="ORF">PBT88_11755</name>
</gene>
<protein>
    <submittedName>
        <fullName evidence="2">Uncharacterized protein</fullName>
    </submittedName>
</protein>
<evidence type="ECO:0000256" key="1">
    <source>
        <dbReference type="SAM" id="Phobius"/>
    </source>
</evidence>
<name>A0ABY7NJW5_9SPHN</name>
<keyword evidence="1" id="KW-0812">Transmembrane</keyword>
<proteinExistence type="predicted"/>
<sequence length="50" mass="5444">MRRIATFYRDRSGLVGADFALIMLMVLAGRYVAMTHGDQIGALLGPLFSA</sequence>
<evidence type="ECO:0000313" key="3">
    <source>
        <dbReference type="Proteomes" id="UP001210865"/>
    </source>
</evidence>
<keyword evidence="1" id="KW-0472">Membrane</keyword>
<reference evidence="2 3" key="1">
    <citation type="submission" date="2022-12" db="EMBL/GenBank/DDBJ databases">
        <title>Sphingomonas abieness sp. nov., an endophytic bacterium isolated from Abies koreana.</title>
        <authorList>
            <person name="Jiang L."/>
            <person name="Lee J."/>
        </authorList>
    </citation>
    <scope>NUCLEOTIDE SEQUENCE [LARGE SCALE GENOMIC DNA]</scope>
    <source>
        <strain evidence="3">PAMB 00755</strain>
    </source>
</reference>